<proteinExistence type="predicted"/>
<dbReference type="AlphaFoldDB" id="A0A0E9Q6I6"/>
<sequence>MYWLSCAAYPVQNEIIHKPCYLDRRTLRLREELCFHMPLATARALWQ</sequence>
<reference evidence="1" key="1">
    <citation type="submission" date="2014-11" db="EMBL/GenBank/DDBJ databases">
        <authorList>
            <person name="Amaro Gonzalez C."/>
        </authorList>
    </citation>
    <scope>NUCLEOTIDE SEQUENCE</scope>
</reference>
<accession>A0A0E9Q6I6</accession>
<name>A0A0E9Q6I6_ANGAN</name>
<dbReference type="EMBL" id="GBXM01096425">
    <property type="protein sequence ID" value="JAH12152.1"/>
    <property type="molecule type" value="Transcribed_RNA"/>
</dbReference>
<organism evidence="1">
    <name type="scientific">Anguilla anguilla</name>
    <name type="common">European freshwater eel</name>
    <name type="synonym">Muraena anguilla</name>
    <dbReference type="NCBI Taxonomy" id="7936"/>
    <lineage>
        <taxon>Eukaryota</taxon>
        <taxon>Metazoa</taxon>
        <taxon>Chordata</taxon>
        <taxon>Craniata</taxon>
        <taxon>Vertebrata</taxon>
        <taxon>Euteleostomi</taxon>
        <taxon>Actinopterygii</taxon>
        <taxon>Neopterygii</taxon>
        <taxon>Teleostei</taxon>
        <taxon>Anguilliformes</taxon>
        <taxon>Anguillidae</taxon>
        <taxon>Anguilla</taxon>
    </lineage>
</organism>
<protein>
    <submittedName>
        <fullName evidence="1">Uncharacterized protein</fullName>
    </submittedName>
</protein>
<evidence type="ECO:0000313" key="1">
    <source>
        <dbReference type="EMBL" id="JAH12152.1"/>
    </source>
</evidence>
<reference evidence="1" key="2">
    <citation type="journal article" date="2015" name="Fish Shellfish Immunol.">
        <title>Early steps in the European eel (Anguilla anguilla)-Vibrio vulnificus interaction in the gills: Role of the RtxA13 toxin.</title>
        <authorList>
            <person name="Callol A."/>
            <person name="Pajuelo D."/>
            <person name="Ebbesson L."/>
            <person name="Teles M."/>
            <person name="MacKenzie S."/>
            <person name="Amaro C."/>
        </authorList>
    </citation>
    <scope>NUCLEOTIDE SEQUENCE</scope>
</reference>